<dbReference type="SMART" id="SM00174">
    <property type="entry name" value="RHO"/>
    <property type="match status" value="1"/>
</dbReference>
<evidence type="ECO:0000313" key="4">
    <source>
        <dbReference type="Proteomes" id="UP001470230"/>
    </source>
</evidence>
<name>A0ABR2JQ64_9EUKA</name>
<accession>A0ABR2JQ64</accession>
<organism evidence="3 4">
    <name type="scientific">Tritrichomonas musculus</name>
    <dbReference type="NCBI Taxonomy" id="1915356"/>
    <lineage>
        <taxon>Eukaryota</taxon>
        <taxon>Metamonada</taxon>
        <taxon>Parabasalia</taxon>
        <taxon>Tritrichomonadida</taxon>
        <taxon>Tritrichomonadidae</taxon>
        <taxon>Tritrichomonas</taxon>
    </lineage>
</organism>
<dbReference type="SUPFAM" id="SSF52540">
    <property type="entry name" value="P-loop containing nucleoside triphosphate hydrolases"/>
    <property type="match status" value="1"/>
</dbReference>
<dbReference type="PROSITE" id="PS51420">
    <property type="entry name" value="RHO"/>
    <property type="match status" value="1"/>
</dbReference>
<dbReference type="PRINTS" id="PR00449">
    <property type="entry name" value="RASTRNSFRMNG"/>
</dbReference>
<evidence type="ECO:0000256" key="2">
    <source>
        <dbReference type="SAM" id="MobiDB-lite"/>
    </source>
</evidence>
<dbReference type="Pfam" id="PF00071">
    <property type="entry name" value="Ras"/>
    <property type="match status" value="1"/>
</dbReference>
<dbReference type="InterPro" id="IPR027417">
    <property type="entry name" value="P-loop_NTPase"/>
</dbReference>
<dbReference type="InterPro" id="IPR005225">
    <property type="entry name" value="Small_GTP-bd"/>
</dbReference>
<proteinExistence type="predicted"/>
<evidence type="ECO:0000256" key="1">
    <source>
        <dbReference type="ARBA" id="ARBA00022741"/>
    </source>
</evidence>
<reference evidence="3 4" key="1">
    <citation type="submission" date="2024-04" db="EMBL/GenBank/DDBJ databases">
        <title>Tritrichomonas musculus Genome.</title>
        <authorList>
            <person name="Alves-Ferreira E."/>
            <person name="Grigg M."/>
            <person name="Lorenzi H."/>
            <person name="Galac M."/>
        </authorList>
    </citation>
    <scope>NUCLEOTIDE SEQUENCE [LARGE SCALE GENOMIC DNA]</scope>
    <source>
        <strain evidence="3 4">EAF2021</strain>
    </source>
</reference>
<dbReference type="SMART" id="SM00175">
    <property type="entry name" value="RAB"/>
    <property type="match status" value="1"/>
</dbReference>
<dbReference type="Proteomes" id="UP001470230">
    <property type="component" value="Unassembled WGS sequence"/>
</dbReference>
<dbReference type="SMART" id="SM00176">
    <property type="entry name" value="RAN"/>
    <property type="match status" value="1"/>
</dbReference>
<dbReference type="CDD" id="cd00154">
    <property type="entry name" value="Rab"/>
    <property type="match status" value="1"/>
</dbReference>
<gene>
    <name evidence="3" type="ORF">M9Y10_003555</name>
</gene>
<feature type="region of interest" description="Disordered" evidence="2">
    <location>
        <begin position="213"/>
        <end position="237"/>
    </location>
</feature>
<dbReference type="EMBL" id="JAPFFF010000010">
    <property type="protein sequence ID" value="KAK8880857.1"/>
    <property type="molecule type" value="Genomic_DNA"/>
</dbReference>
<evidence type="ECO:0000313" key="3">
    <source>
        <dbReference type="EMBL" id="KAK8880857.1"/>
    </source>
</evidence>
<dbReference type="SMART" id="SM00173">
    <property type="entry name" value="RAS"/>
    <property type="match status" value="1"/>
</dbReference>
<keyword evidence="1" id="KW-0547">Nucleotide-binding</keyword>
<keyword evidence="4" id="KW-1185">Reference proteome</keyword>
<protein>
    <submittedName>
        <fullName evidence="3">Uncharacterized protein</fullName>
    </submittedName>
</protein>
<dbReference type="PANTHER" id="PTHR47978">
    <property type="match status" value="1"/>
</dbReference>
<comment type="caution">
    <text evidence="3">The sequence shown here is derived from an EMBL/GenBank/DDBJ whole genome shotgun (WGS) entry which is preliminary data.</text>
</comment>
<dbReference type="PROSITE" id="PS51419">
    <property type="entry name" value="RAB"/>
    <property type="match status" value="1"/>
</dbReference>
<dbReference type="InterPro" id="IPR001806">
    <property type="entry name" value="Small_GTPase"/>
</dbReference>
<dbReference type="NCBIfam" id="TIGR00231">
    <property type="entry name" value="small_GTP"/>
    <property type="match status" value="1"/>
</dbReference>
<dbReference type="PROSITE" id="PS51421">
    <property type="entry name" value="RAS"/>
    <property type="match status" value="1"/>
</dbReference>
<dbReference type="Gene3D" id="3.40.50.300">
    <property type="entry name" value="P-loop containing nucleotide triphosphate hydrolases"/>
    <property type="match status" value="1"/>
</dbReference>
<sequence length="237" mass="26693">MSIVQKIEYNISNIPQPGQYYVAHKEYDGNLLSQISLQKAVAKIILMGDPNVGKTCLVAGIVSGEFRENYQPTVGVQFINCNMFINGTKLTCQIWDLAGQEAYSTVSLHYCRGADIVLFCFSLADKTSFQRINNWKAKLLDSTSNYAAFFLVGCKSDLPSVIRDEEIKAYCEENQMEYFKTSAKTKMNTKQLMERVGLYAAFHVHHKKESITTPKISIDPQPDENVKTEKGKKKGCC</sequence>